<gene>
    <name evidence="1" type="ORF">SAMN04515674_10699</name>
</gene>
<dbReference type="OrthoDB" id="971374at2"/>
<dbReference type="STRING" id="1079859.SAMN04515674_10699"/>
<dbReference type="EMBL" id="FOXH01000006">
    <property type="protein sequence ID" value="SFP83782.1"/>
    <property type="molecule type" value="Genomic_DNA"/>
</dbReference>
<dbReference type="AlphaFoldDB" id="A0A1I5TL35"/>
<accession>A0A1I5TL35</accession>
<keyword evidence="2" id="KW-1185">Reference proteome</keyword>
<protein>
    <submittedName>
        <fullName evidence="1">Uncharacterized protein</fullName>
    </submittedName>
</protein>
<name>A0A1I5TL35_9BACT</name>
<evidence type="ECO:0000313" key="1">
    <source>
        <dbReference type="EMBL" id="SFP83782.1"/>
    </source>
</evidence>
<dbReference type="RefSeq" id="WP_092017245.1">
    <property type="nucleotide sequence ID" value="NZ_FOXH01000006.1"/>
</dbReference>
<proteinExistence type="predicted"/>
<dbReference type="Proteomes" id="UP000199306">
    <property type="component" value="Unassembled WGS sequence"/>
</dbReference>
<reference evidence="1 2" key="1">
    <citation type="submission" date="2016-10" db="EMBL/GenBank/DDBJ databases">
        <authorList>
            <person name="de Groot N.N."/>
        </authorList>
    </citation>
    <scope>NUCLEOTIDE SEQUENCE [LARGE SCALE GENOMIC DNA]</scope>
    <source>
        <strain evidence="2">E92,LMG 26720,CCM 7988</strain>
    </source>
</reference>
<evidence type="ECO:0000313" key="2">
    <source>
        <dbReference type="Proteomes" id="UP000199306"/>
    </source>
</evidence>
<sequence>MKKTLSHILGKIEQQDDILNLHQKEGAESIELLPDNYSEKIRGGDKEYTPMYNEMQESAWQNPTILLNL</sequence>
<organism evidence="1 2">
    <name type="scientific">Pseudarcicella hirudinis</name>
    <dbReference type="NCBI Taxonomy" id="1079859"/>
    <lineage>
        <taxon>Bacteria</taxon>
        <taxon>Pseudomonadati</taxon>
        <taxon>Bacteroidota</taxon>
        <taxon>Cytophagia</taxon>
        <taxon>Cytophagales</taxon>
        <taxon>Flectobacillaceae</taxon>
        <taxon>Pseudarcicella</taxon>
    </lineage>
</organism>